<keyword evidence="2 9" id="KW-0963">Cytoplasm</keyword>
<dbReference type="InterPro" id="IPR050132">
    <property type="entry name" value="Gln/Glu-tRNA_Ligase"/>
</dbReference>
<evidence type="ECO:0000256" key="10">
    <source>
        <dbReference type="RuleBase" id="RU363037"/>
    </source>
</evidence>
<dbReference type="InterPro" id="IPR004514">
    <property type="entry name" value="Gln-tRNA-synth"/>
</dbReference>
<dbReference type="Gene3D" id="1.10.1160.10">
    <property type="entry name" value="Glutamyl-trna Synthetase, Domain 2"/>
    <property type="match status" value="1"/>
</dbReference>
<reference evidence="14 15" key="1">
    <citation type="journal article" date="2018" name="MBio">
        <title>Insights into the evolution of host association through the isolation and characterization of a novel human periodontal pathobiont, Desulfobulbus oralis.</title>
        <authorList>
            <person name="Cross K.L."/>
            <person name="Chirania P."/>
            <person name="Xiong W."/>
            <person name="Beall C.J."/>
            <person name="Elkins J.G."/>
            <person name="Giannone R.J."/>
            <person name="Griffen A.L."/>
            <person name="Guss A.M."/>
            <person name="Hettich R.L."/>
            <person name="Joshi S.S."/>
            <person name="Mokrzan E.M."/>
            <person name="Martin R.K."/>
            <person name="Zhulin I.B."/>
            <person name="Leys E.J."/>
            <person name="Podar M."/>
        </authorList>
    </citation>
    <scope>NUCLEOTIDE SEQUENCE [LARGE SCALE GENOMIC DNA]</scope>
    <source>
        <strain evidence="14 15">ORNL</strain>
    </source>
</reference>
<dbReference type="PANTHER" id="PTHR43097:SF5">
    <property type="entry name" value="GLUTAMATE--TRNA LIGASE"/>
    <property type="match status" value="1"/>
</dbReference>
<dbReference type="OrthoDB" id="9807503at2"/>
<name>A0A2L1GPH1_9BACT</name>
<dbReference type="Pfam" id="PF00749">
    <property type="entry name" value="tRNA-synt_1c"/>
    <property type="match status" value="1"/>
</dbReference>
<keyword evidence="6 9" id="KW-0648">Protein biosynthesis</keyword>
<keyword evidence="15" id="KW-1185">Reference proteome</keyword>
<dbReference type="GO" id="GO:0005829">
    <property type="term" value="C:cytosol"/>
    <property type="evidence" value="ECO:0007669"/>
    <property type="project" value="TreeGrafter"/>
</dbReference>
<keyword evidence="3 9" id="KW-0436">Ligase</keyword>
<dbReference type="InterPro" id="IPR020059">
    <property type="entry name" value="Glu/Gln-tRNA-synth_Ib_codon-bd"/>
</dbReference>
<keyword evidence="5 9" id="KW-0067">ATP-binding</keyword>
<feature type="binding site" evidence="9">
    <location>
        <position position="220"/>
    </location>
    <ligand>
        <name>L-glutamine</name>
        <dbReference type="ChEBI" id="CHEBI:58359"/>
    </ligand>
</feature>
<feature type="binding site" evidence="9">
    <location>
        <begin position="269"/>
        <end position="270"/>
    </location>
    <ligand>
        <name>ATP</name>
        <dbReference type="ChEBI" id="CHEBI:30616"/>
    </ligand>
</feature>
<evidence type="ECO:0000256" key="7">
    <source>
        <dbReference type="ARBA" id="ARBA00023146"/>
    </source>
</evidence>
<dbReference type="Gene3D" id="2.40.240.10">
    <property type="entry name" value="Ribosomal Protein L25, Chain P"/>
    <property type="match status" value="2"/>
</dbReference>
<evidence type="ECO:0000259" key="11">
    <source>
        <dbReference type="Pfam" id="PF00749"/>
    </source>
</evidence>
<dbReference type="Pfam" id="PF20974">
    <property type="entry name" value="tRNA-synt_1c_C2"/>
    <property type="match status" value="1"/>
</dbReference>
<dbReference type="InterPro" id="IPR020058">
    <property type="entry name" value="Glu/Gln-tRNA-synth_Ib_cat-dom"/>
</dbReference>
<dbReference type="FunFam" id="3.40.50.620:FF:000037">
    <property type="entry name" value="Glutamine--tRNA ligase cytoplasmic"/>
    <property type="match status" value="1"/>
</dbReference>
<dbReference type="RefSeq" id="WP_104936789.1">
    <property type="nucleotide sequence ID" value="NZ_CP021255.1"/>
</dbReference>
<dbReference type="PRINTS" id="PR00987">
    <property type="entry name" value="TRNASYNTHGLU"/>
</dbReference>
<feature type="binding site" evidence="9">
    <location>
        <position position="75"/>
    </location>
    <ligand>
        <name>L-glutamine</name>
        <dbReference type="ChEBI" id="CHEBI:58359"/>
    </ligand>
</feature>
<keyword evidence="4 9" id="KW-0547">Nucleotide-binding</keyword>
<dbReference type="InterPro" id="IPR020056">
    <property type="entry name" value="Rbsml_bL25/Gln-tRNA_synth_N"/>
</dbReference>
<evidence type="ECO:0000313" key="15">
    <source>
        <dbReference type="Proteomes" id="UP000239867"/>
    </source>
</evidence>
<dbReference type="InterPro" id="IPR049437">
    <property type="entry name" value="tRNA-synt_1c_C2"/>
</dbReference>
<evidence type="ECO:0000259" key="13">
    <source>
        <dbReference type="Pfam" id="PF20974"/>
    </source>
</evidence>
<feature type="short sequence motif" description="'HIGH' region" evidence="9">
    <location>
        <begin position="42"/>
        <end position="52"/>
    </location>
</feature>
<dbReference type="SUPFAM" id="SSF50715">
    <property type="entry name" value="Ribosomal protein L25-like"/>
    <property type="match status" value="1"/>
</dbReference>
<dbReference type="PANTHER" id="PTHR43097">
    <property type="entry name" value="GLUTAMINE-TRNA LIGASE"/>
    <property type="match status" value="1"/>
</dbReference>
<dbReference type="GO" id="GO:0006424">
    <property type="term" value="P:glutamyl-tRNA aminoacylation"/>
    <property type="evidence" value="ECO:0007669"/>
    <property type="project" value="UniProtKB-UniRule"/>
</dbReference>
<organism evidence="14 15">
    <name type="scientific">Desulfobulbus oralis</name>
    <dbReference type="NCBI Taxonomy" id="1986146"/>
    <lineage>
        <taxon>Bacteria</taxon>
        <taxon>Pseudomonadati</taxon>
        <taxon>Thermodesulfobacteriota</taxon>
        <taxon>Desulfobulbia</taxon>
        <taxon>Desulfobulbales</taxon>
        <taxon>Desulfobulbaceae</taxon>
        <taxon>Desulfobulbus</taxon>
    </lineage>
</organism>
<dbReference type="Gene3D" id="3.40.50.620">
    <property type="entry name" value="HUPs"/>
    <property type="match status" value="1"/>
</dbReference>
<evidence type="ECO:0000256" key="8">
    <source>
        <dbReference type="ARBA" id="ARBA00048270"/>
    </source>
</evidence>
<comment type="similarity">
    <text evidence="1 9 10">Belongs to the class-I aminoacyl-tRNA synthetase family.</text>
</comment>
<evidence type="ECO:0000313" key="14">
    <source>
        <dbReference type="EMBL" id="AVD71538.1"/>
    </source>
</evidence>
<dbReference type="EC" id="6.1.1.18" evidence="9"/>
<comment type="catalytic activity">
    <reaction evidence="8 9">
        <text>tRNA(Gln) + L-glutamine + ATP = L-glutaminyl-tRNA(Gln) + AMP + diphosphate</text>
        <dbReference type="Rhea" id="RHEA:20121"/>
        <dbReference type="Rhea" id="RHEA-COMP:9662"/>
        <dbReference type="Rhea" id="RHEA-COMP:9681"/>
        <dbReference type="ChEBI" id="CHEBI:30616"/>
        <dbReference type="ChEBI" id="CHEBI:33019"/>
        <dbReference type="ChEBI" id="CHEBI:58359"/>
        <dbReference type="ChEBI" id="CHEBI:78442"/>
        <dbReference type="ChEBI" id="CHEBI:78521"/>
        <dbReference type="ChEBI" id="CHEBI:456215"/>
        <dbReference type="EC" id="6.1.1.18"/>
    </reaction>
</comment>
<evidence type="ECO:0000256" key="3">
    <source>
        <dbReference type="ARBA" id="ARBA00022598"/>
    </source>
</evidence>
<feature type="binding site" evidence="9">
    <location>
        <begin position="49"/>
        <end position="55"/>
    </location>
    <ligand>
        <name>ATP</name>
        <dbReference type="ChEBI" id="CHEBI:30616"/>
    </ligand>
</feature>
<sequence>MTRAEQPGQPETEAKPLDFIRQIIRDDLESGKHPSIVTRFPPEPNGYLHIGHAKSICLNFGVAQEFHGKCRLRLDDTNPGRESSEYVEAIKRDVEWLGFHWDGAVRFASDYFLAIYEYAVQLIRMGRAYVCDLNGEQIREYRGTLTEPGRNSPYRDRSVAENLSLFERMKQGEFPEGSCVLRAKIDMASPYIVLRDPVIYRILHKSHHRAGDAWHIYPMYDFAHCLSDMLEGVTHSLCTLEFENNRVLYDWVLDTLQTPHHPRQYEFARLDLGYTITSKRKLLQMVNEGRVSGWDDPRMPTLSGLRRRGYTPEAIRNFCAFIGIGKRDSQIDMGVLENAVREDLNQRALRVFGVLDPLKVVITNYPEGQLEEVLAQNHPQNPDLGARPLPFGRELYIERDDFMEHAPKKFFRLSIGHEVRLRYAYLITCTEAVKDENGRIVELRCTYDPASRGGNAPDGRKVKGTIHWVAAAQAVPAELRLYDRLFIKAEPDGDRERPFTDFLNPESLTLLSRCMLEPGLAKAQPADRFQFERQGYFCLDPDSRPDRLVFNRIVSLKDSWQKINAAPSPSQK</sequence>
<evidence type="ECO:0000256" key="5">
    <source>
        <dbReference type="ARBA" id="ARBA00022840"/>
    </source>
</evidence>
<evidence type="ECO:0000256" key="2">
    <source>
        <dbReference type="ARBA" id="ARBA00022490"/>
    </source>
</evidence>
<protein>
    <recommendedName>
        <fullName evidence="9">Glutamine--tRNA ligase</fullName>
        <ecNumber evidence="9">6.1.1.18</ecNumber>
    </recommendedName>
    <alternativeName>
        <fullName evidence="9">Glutaminyl-tRNA synthetase</fullName>
        <shortName evidence="9">GlnRS</shortName>
    </alternativeName>
</protein>
<dbReference type="EMBL" id="CP021255">
    <property type="protein sequence ID" value="AVD71538.1"/>
    <property type="molecule type" value="Genomic_DNA"/>
</dbReference>
<gene>
    <name evidence="9" type="primary">glnS</name>
    <name evidence="14" type="ORF">CAY53_08725</name>
</gene>
<comment type="subunit">
    <text evidence="9">Monomer.</text>
</comment>
<dbReference type="FunFam" id="3.90.800.10:FF:000001">
    <property type="entry name" value="Glutamine--tRNA ligase"/>
    <property type="match status" value="1"/>
</dbReference>
<dbReference type="HAMAP" id="MF_00126">
    <property type="entry name" value="Gln_tRNA_synth"/>
    <property type="match status" value="1"/>
</dbReference>
<proteinExistence type="inferred from homology"/>
<dbReference type="GO" id="GO:0005524">
    <property type="term" value="F:ATP binding"/>
    <property type="evidence" value="ECO:0007669"/>
    <property type="project" value="UniProtKB-UniRule"/>
</dbReference>
<evidence type="ECO:0000256" key="9">
    <source>
        <dbReference type="HAMAP-Rule" id="MF_00126"/>
    </source>
</evidence>
<evidence type="ECO:0000256" key="4">
    <source>
        <dbReference type="ARBA" id="ARBA00022741"/>
    </source>
</evidence>
<dbReference type="InterPro" id="IPR001412">
    <property type="entry name" value="aa-tRNA-synth_I_CS"/>
</dbReference>
<feature type="domain" description="Glutamyl/glutaminyl-tRNA synthetase class Ib anti-codon binding" evidence="12">
    <location>
        <begin position="348"/>
        <end position="448"/>
    </location>
</feature>
<dbReference type="AlphaFoldDB" id="A0A2L1GPH1"/>
<dbReference type="NCBIfam" id="NF011291">
    <property type="entry name" value="PRK14703.1"/>
    <property type="match status" value="1"/>
</dbReference>
<dbReference type="GO" id="GO:0006425">
    <property type="term" value="P:glutaminyl-tRNA aminoacylation"/>
    <property type="evidence" value="ECO:0007669"/>
    <property type="project" value="UniProtKB-UniRule"/>
</dbReference>
<accession>A0A2L1GPH1</accession>
<dbReference type="PROSITE" id="PS00178">
    <property type="entry name" value="AA_TRNA_LIGASE_I"/>
    <property type="match status" value="1"/>
</dbReference>
<dbReference type="InterPro" id="IPR000924">
    <property type="entry name" value="Glu/Gln-tRNA-synth"/>
</dbReference>
<dbReference type="InterPro" id="IPR014729">
    <property type="entry name" value="Rossmann-like_a/b/a_fold"/>
</dbReference>
<dbReference type="GO" id="GO:0004819">
    <property type="term" value="F:glutamine-tRNA ligase activity"/>
    <property type="evidence" value="ECO:0007669"/>
    <property type="project" value="UniProtKB-UniRule"/>
</dbReference>
<comment type="subcellular location">
    <subcellularLocation>
        <location evidence="9">Cytoplasm</location>
    </subcellularLocation>
</comment>
<feature type="domain" description="Glutamyl/glutaminyl-tRNA synthetase class Ib catalytic" evidence="11">
    <location>
        <begin position="36"/>
        <end position="345"/>
    </location>
</feature>
<evidence type="ECO:0000259" key="12">
    <source>
        <dbReference type="Pfam" id="PF03950"/>
    </source>
</evidence>
<comment type="caution">
    <text evidence="9">Lacks conserved residue(s) required for the propagation of feature annotation.</text>
</comment>
<feature type="binding site" evidence="9">
    <location>
        <position position="239"/>
    </location>
    <ligand>
        <name>ATP</name>
        <dbReference type="ChEBI" id="CHEBI:30616"/>
    </ligand>
</feature>
<dbReference type="KEGG" id="deo:CAY53_08725"/>
<dbReference type="Pfam" id="PF03950">
    <property type="entry name" value="tRNA-synt_1c_C"/>
    <property type="match status" value="1"/>
</dbReference>
<dbReference type="FunFam" id="2.40.240.10:FF:000001">
    <property type="entry name" value="Glutamine--tRNA ligase"/>
    <property type="match status" value="1"/>
</dbReference>
<dbReference type="NCBIfam" id="TIGR00440">
    <property type="entry name" value="glnS"/>
    <property type="match status" value="1"/>
</dbReference>
<dbReference type="InterPro" id="IPR022861">
    <property type="entry name" value="Gln_tRNA_ligase_bac"/>
</dbReference>
<feature type="domain" description="tRNA synthetases class I (E and Q) anti-codon binding" evidence="13">
    <location>
        <begin position="465"/>
        <end position="540"/>
    </location>
</feature>
<dbReference type="FunFam" id="1.10.1160.10:FF:000001">
    <property type="entry name" value="Glutamine--tRNA ligase"/>
    <property type="match status" value="1"/>
</dbReference>
<dbReference type="SUPFAM" id="SSF52374">
    <property type="entry name" value="Nucleotidylyl transferase"/>
    <property type="match status" value="1"/>
</dbReference>
<dbReference type="Proteomes" id="UP000239867">
    <property type="component" value="Chromosome"/>
</dbReference>
<feature type="short sequence motif" description="'KMSKS' region" evidence="9">
    <location>
        <begin position="276"/>
        <end position="280"/>
    </location>
</feature>
<evidence type="ECO:0000256" key="1">
    <source>
        <dbReference type="ARBA" id="ARBA00005594"/>
    </source>
</evidence>
<dbReference type="Gene3D" id="3.90.800.10">
    <property type="entry name" value="Glutamyl-tRNA Synthetase, Domain 3"/>
    <property type="match status" value="1"/>
</dbReference>
<dbReference type="InterPro" id="IPR020061">
    <property type="entry name" value="Glu_tRNA_lig_a-bdl"/>
</dbReference>
<dbReference type="InterPro" id="IPR011035">
    <property type="entry name" value="Ribosomal_bL25/Gln-tRNA_synth"/>
</dbReference>
<keyword evidence="7 9" id="KW-0030">Aminoacyl-tRNA synthetase</keyword>
<evidence type="ECO:0000256" key="6">
    <source>
        <dbReference type="ARBA" id="ARBA00022917"/>
    </source>
</evidence>
<feature type="binding site" evidence="9">
    <location>
        <begin position="43"/>
        <end position="45"/>
    </location>
    <ligand>
        <name>ATP</name>
        <dbReference type="ChEBI" id="CHEBI:30616"/>
    </ligand>
</feature>